<dbReference type="Proteomes" id="UP000265631">
    <property type="component" value="Unassembled WGS sequence"/>
</dbReference>
<dbReference type="STRING" id="2594813.A0A395MSJ7"/>
<protein>
    <submittedName>
        <fullName evidence="2">Adenosinetriphosphatase</fullName>
    </submittedName>
</protein>
<dbReference type="EMBL" id="PXXK01000129">
    <property type="protein sequence ID" value="RFN50667.1"/>
    <property type="molecule type" value="Genomic_DNA"/>
</dbReference>
<dbReference type="AlphaFoldDB" id="A0A395MSJ7"/>
<evidence type="ECO:0000256" key="1">
    <source>
        <dbReference type="SAM" id="MobiDB-lite"/>
    </source>
</evidence>
<name>A0A395MSJ7_9HYPO</name>
<evidence type="ECO:0000313" key="2">
    <source>
        <dbReference type="EMBL" id="RFN50667.1"/>
    </source>
</evidence>
<evidence type="ECO:0000313" key="3">
    <source>
        <dbReference type="Proteomes" id="UP000265631"/>
    </source>
</evidence>
<gene>
    <name evidence="2" type="ORF">FIE12Z_5051</name>
</gene>
<sequence>MVTKLKKPQGTGTTLGKIISAKEEDSNFALPVPAEDDAESTERKANKFSEHKRKADGASNFRLRVVLMGQLSDKARRASGWPLLSPTTIQIRKTDGTRLVLPLSIGKDDCEALRLLDQIQVFLVVEIMHEGKSRDIPWVPCPSVGPYDNFECALRPDNWSKLMEANNTRDIIQQYQMRKGDEGFHRELAAQQQYLNELSQTDPSERIDWPRPVIPQPHDVLNYCFEQRFNERIALKDYMKAATEPKLLPIFGLLLFAPTGAHDQTRTGRFAIGFPEPAAGDHPVLGGYSADDLFRAIVLMYVLMEQRMRPEAQTFALMPRPENRGVWMGYVQRRMKPRYLNEQSSSIQGETQVCIIRLFKCGYERFLMAAGYGLSDHSTPERIATAHHRACYRTFASGAKHKRQALLTKALLIDESPPELRFRAVLSTSEHMTIPLKLSCSHIFDMIRTLRPVEAAPYDRFLLGEGPPLRINLDRDMLRIFDNAVPRYRSNDGYRAAIPVRRILSYIHNMPTVVFRTTSNPGDPNLKGDPNNAIHPFHPNNPIDPDDDDFLDGLYGDDHLSAFRPAPTFVRVPPFARHLDIDHLPRLEESNLVAPVAKKAQ</sequence>
<organism evidence="2 3">
    <name type="scientific">Fusarium flagelliforme</name>
    <dbReference type="NCBI Taxonomy" id="2675880"/>
    <lineage>
        <taxon>Eukaryota</taxon>
        <taxon>Fungi</taxon>
        <taxon>Dikarya</taxon>
        <taxon>Ascomycota</taxon>
        <taxon>Pezizomycotina</taxon>
        <taxon>Sordariomycetes</taxon>
        <taxon>Hypocreomycetidae</taxon>
        <taxon>Hypocreales</taxon>
        <taxon>Nectriaceae</taxon>
        <taxon>Fusarium</taxon>
        <taxon>Fusarium incarnatum-equiseti species complex</taxon>
    </lineage>
</organism>
<accession>A0A395MSJ7</accession>
<comment type="caution">
    <text evidence="2">The sequence shown here is derived from an EMBL/GenBank/DDBJ whole genome shotgun (WGS) entry which is preliminary data.</text>
</comment>
<feature type="region of interest" description="Disordered" evidence="1">
    <location>
        <begin position="29"/>
        <end position="53"/>
    </location>
</feature>
<feature type="compositionally biased region" description="Basic and acidic residues" evidence="1">
    <location>
        <begin position="40"/>
        <end position="53"/>
    </location>
</feature>
<reference evidence="2 3" key="1">
    <citation type="journal article" date="2018" name="PLoS Pathog.">
        <title>Evolution of structural diversity of trichothecenes, a family of toxins produced by plant pathogenic and entomopathogenic fungi.</title>
        <authorList>
            <person name="Proctor R.H."/>
            <person name="McCormick S.P."/>
            <person name="Kim H.S."/>
            <person name="Cardoza R.E."/>
            <person name="Stanley A.M."/>
            <person name="Lindo L."/>
            <person name="Kelly A."/>
            <person name="Brown D.W."/>
            <person name="Lee T."/>
            <person name="Vaughan M.M."/>
            <person name="Alexander N.J."/>
            <person name="Busman M."/>
            <person name="Gutierrez S."/>
        </authorList>
    </citation>
    <scope>NUCLEOTIDE SEQUENCE [LARGE SCALE GENOMIC DNA]</scope>
    <source>
        <strain evidence="2 3">NRRL 13405</strain>
    </source>
</reference>
<proteinExistence type="predicted"/>
<keyword evidence="3" id="KW-1185">Reference proteome</keyword>